<organism evidence="1 2">
    <name type="scientific">Thalassospira marina</name>
    <dbReference type="NCBI Taxonomy" id="2048283"/>
    <lineage>
        <taxon>Bacteria</taxon>
        <taxon>Pseudomonadati</taxon>
        <taxon>Pseudomonadota</taxon>
        <taxon>Alphaproteobacteria</taxon>
        <taxon>Rhodospirillales</taxon>
        <taxon>Thalassospiraceae</taxon>
        <taxon>Thalassospira</taxon>
    </lineage>
</organism>
<reference evidence="1 2" key="1">
    <citation type="submission" date="2017-09" db="EMBL/GenBank/DDBJ databases">
        <title>Biodiversity and function of Thalassospira species in the particle-attached aromatic-hydrocarbon-degrading consortia from the surface seawater of the South China Sea.</title>
        <authorList>
            <person name="Dong C."/>
            <person name="Liu R."/>
            <person name="Shao Z."/>
        </authorList>
    </citation>
    <scope>NUCLEOTIDE SEQUENCE [LARGE SCALE GENOMIC DNA]</scope>
    <source>
        <strain evidence="1 2">CSC1P2</strain>
    </source>
</reference>
<protein>
    <submittedName>
        <fullName evidence="1">Uncharacterized protein</fullName>
    </submittedName>
</protein>
<dbReference type="AlphaFoldDB" id="A0A2N3KSJ5"/>
<comment type="caution">
    <text evidence="1">The sequence shown here is derived from an EMBL/GenBank/DDBJ whole genome shotgun (WGS) entry which is preliminary data.</text>
</comment>
<accession>A0A2N3KSJ5</accession>
<dbReference type="RefSeq" id="WP_101267319.1">
    <property type="nucleotide sequence ID" value="NZ_NWTK01000008.1"/>
</dbReference>
<sequence>MSVTAQTIRDYANWPDKVLDPFLAGKLPSATRQVQRDTSLNVAPEGMEDEWDEAVTLLCIARSLPFLHTFTQPGAAYAVQSAQSARNKFQYLDAENITSSVERAEKRALELINVIKRAAGSDDIDGDFSAGSFFMGAI</sequence>
<name>A0A2N3KSJ5_9PROT</name>
<dbReference type="Proteomes" id="UP000233597">
    <property type="component" value="Unassembled WGS sequence"/>
</dbReference>
<gene>
    <name evidence="1" type="ORF">COO20_13355</name>
</gene>
<proteinExistence type="predicted"/>
<evidence type="ECO:0000313" key="2">
    <source>
        <dbReference type="Proteomes" id="UP000233597"/>
    </source>
</evidence>
<evidence type="ECO:0000313" key="1">
    <source>
        <dbReference type="EMBL" id="PKR53521.1"/>
    </source>
</evidence>
<dbReference type="EMBL" id="NWTK01000008">
    <property type="protein sequence ID" value="PKR53521.1"/>
    <property type="molecule type" value="Genomic_DNA"/>
</dbReference>